<gene>
    <name evidence="1" type="ORF">CYNAS_LOCUS2809</name>
</gene>
<dbReference type="Gene3D" id="3.90.550.10">
    <property type="entry name" value="Spore Coat Polysaccharide Biosynthesis Protein SpsA, Chain A"/>
    <property type="match status" value="1"/>
</dbReference>
<dbReference type="InterPro" id="IPR004988">
    <property type="entry name" value="DUF273"/>
</dbReference>
<comment type="caution">
    <text evidence="1">The sequence shown here is derived from an EMBL/GenBank/DDBJ whole genome shotgun (WGS) entry which is preliminary data.</text>
</comment>
<keyword evidence="2" id="KW-1185">Reference proteome</keyword>
<dbReference type="InterPro" id="IPR029044">
    <property type="entry name" value="Nucleotide-diphossugar_trans"/>
</dbReference>
<dbReference type="Proteomes" id="UP001176961">
    <property type="component" value="Unassembled WGS sequence"/>
</dbReference>
<proteinExistence type="predicted"/>
<protein>
    <submittedName>
        <fullName evidence="1">Uncharacterized protein</fullName>
    </submittedName>
</protein>
<dbReference type="Pfam" id="PF03314">
    <property type="entry name" value="DUF273"/>
    <property type="match status" value="1"/>
</dbReference>
<sequence>MLMLRQSSGVGMRTDEPRVCGETEEIAVYENDADVLRISNRSQVSIGIIEVLKSWTSPKQYETAIMSVACYAKIHGYDFHILKDTSYNEQCLQKDASFLRHCIAANALKDYDYVLFLDSDIGVVNPKRRIEEFIEPQTNIIFYDRFYNWEVMAGSYLVKNSSWSRDFLNGFANYESRLPKPDHGSDNGALHAYLGEILAPHSSLFKTCLLIYKAVKGQGSLFLYEACIREALGNTTHFGNITILPKGAGWARDPRVTNSKWCREFDFMMHNWKTKTEKRQNSRFHPISAPTGQNFFVWYNPFFGKFDLNLCSPRNFTWNYVNTLMETPDSVRAQMETYKHKVEALKTNLLKTLSRIHHLTASEAGRKDIRLELGKILSSINETWESYVI</sequence>
<evidence type="ECO:0000313" key="1">
    <source>
        <dbReference type="EMBL" id="CAJ0590826.1"/>
    </source>
</evidence>
<name>A0AA36GIZ8_CYLNA</name>
<dbReference type="SUPFAM" id="SSF53448">
    <property type="entry name" value="Nucleotide-diphospho-sugar transferases"/>
    <property type="match status" value="1"/>
</dbReference>
<dbReference type="PANTHER" id="PTHR31562:SF9">
    <property type="entry name" value="GLYCOSYLTRANSFERASE FAMILY 8 PROTEIN"/>
    <property type="match status" value="1"/>
</dbReference>
<organism evidence="1 2">
    <name type="scientific">Cylicocyclus nassatus</name>
    <name type="common">Nematode worm</name>
    <dbReference type="NCBI Taxonomy" id="53992"/>
    <lineage>
        <taxon>Eukaryota</taxon>
        <taxon>Metazoa</taxon>
        <taxon>Ecdysozoa</taxon>
        <taxon>Nematoda</taxon>
        <taxon>Chromadorea</taxon>
        <taxon>Rhabditida</taxon>
        <taxon>Rhabditina</taxon>
        <taxon>Rhabditomorpha</taxon>
        <taxon>Strongyloidea</taxon>
        <taxon>Strongylidae</taxon>
        <taxon>Cylicocyclus</taxon>
    </lineage>
</organism>
<dbReference type="EMBL" id="CATQJL010000001">
    <property type="protein sequence ID" value="CAJ0590826.1"/>
    <property type="molecule type" value="Genomic_DNA"/>
</dbReference>
<reference evidence="1" key="1">
    <citation type="submission" date="2023-07" db="EMBL/GenBank/DDBJ databases">
        <authorList>
            <consortium name="CYATHOMIX"/>
        </authorList>
    </citation>
    <scope>NUCLEOTIDE SEQUENCE</scope>
    <source>
        <strain evidence="1">N/A</strain>
    </source>
</reference>
<accession>A0AA36GIZ8</accession>
<evidence type="ECO:0000313" key="2">
    <source>
        <dbReference type="Proteomes" id="UP001176961"/>
    </source>
</evidence>
<dbReference type="PANTHER" id="PTHR31562">
    <property type="entry name" value="PROTEIN CBG18972"/>
    <property type="match status" value="1"/>
</dbReference>
<dbReference type="AlphaFoldDB" id="A0AA36GIZ8"/>